<dbReference type="InterPro" id="IPR050266">
    <property type="entry name" value="AB_hydrolase_sf"/>
</dbReference>
<feature type="binding site" evidence="3">
    <location>
        <position position="100"/>
    </location>
    <ligand>
        <name>substrate</name>
    </ligand>
</feature>
<feature type="domain" description="AB hydrolase-1" evidence="4">
    <location>
        <begin position="25"/>
        <end position="238"/>
    </location>
</feature>
<feature type="active site" description="Charge relay system" evidence="2">
    <location>
        <position position="200"/>
    </location>
</feature>
<evidence type="ECO:0000256" key="1">
    <source>
        <dbReference type="ARBA" id="ARBA00022801"/>
    </source>
</evidence>
<gene>
    <name evidence="5" type="ORF">FF36_04732</name>
</gene>
<evidence type="ECO:0000256" key="2">
    <source>
        <dbReference type="PIRSR" id="PIRSR017388-1"/>
    </source>
</evidence>
<dbReference type="PATRIC" id="fig|1502723.3.peg.4697"/>
<keyword evidence="6" id="KW-1185">Reference proteome</keyword>
<dbReference type="Proteomes" id="UP000032545">
    <property type="component" value="Unassembled WGS sequence"/>
</dbReference>
<sequence length="265" mass="28096">MAGSTGTAVLPGAEPFEFTGGPVGVLLVHGFTGSPGSMRPWGESLAAAGLTVSCPLLPGHGTRWQDMVPTTWPDWYATVQGAFLRLRADCEQVFVMGLSMGGTLTLRLAEEHGSDIAGVVTVNASLSTERWHAALAPLLGRFIPAVRGVAGDVKATGVPEVGYDRVPLLAFASLRKLWGVTRGDLGRIDCPVLAYRSVVDHVVEPSSGAILLAGVRAPIEERLLPDSWHVATLDNDKETIFKGSLDFVQRHAARALVPDTPRDDG</sequence>
<evidence type="ECO:0000313" key="5">
    <source>
        <dbReference type="EMBL" id="KJE20957.1"/>
    </source>
</evidence>
<dbReference type="GO" id="GO:0106435">
    <property type="term" value="F:carboxylesterase activity"/>
    <property type="evidence" value="ECO:0007669"/>
    <property type="project" value="UniProtKB-EC"/>
</dbReference>
<dbReference type="Gene3D" id="3.40.50.1820">
    <property type="entry name" value="alpha/beta hydrolase"/>
    <property type="match status" value="1"/>
</dbReference>
<feature type="active site" description="Nucleophile" evidence="2">
    <location>
        <position position="99"/>
    </location>
</feature>
<dbReference type="PANTHER" id="PTHR43798">
    <property type="entry name" value="MONOACYLGLYCEROL LIPASE"/>
    <property type="match status" value="1"/>
</dbReference>
<dbReference type="EC" id="3.1.1.1" evidence="5"/>
<protein>
    <submittedName>
        <fullName evidence="5">Esterase/lipase</fullName>
        <ecNumber evidence="5">3.1.1.1</ecNumber>
    </submittedName>
</protein>
<name>A0A0D8BC43_9ACTN</name>
<dbReference type="EMBL" id="JYFN01000047">
    <property type="protein sequence ID" value="KJE20957.1"/>
    <property type="molecule type" value="Genomic_DNA"/>
</dbReference>
<keyword evidence="1 5" id="KW-0378">Hydrolase</keyword>
<dbReference type="Pfam" id="PF12697">
    <property type="entry name" value="Abhydrolase_6"/>
    <property type="match status" value="1"/>
</dbReference>
<accession>A0A0D8BC43</accession>
<dbReference type="InterPro" id="IPR000073">
    <property type="entry name" value="AB_hydrolase_1"/>
</dbReference>
<dbReference type="PIRSF" id="PIRSF017388">
    <property type="entry name" value="Esterase_lipase"/>
    <property type="match status" value="1"/>
</dbReference>
<comment type="caution">
    <text evidence="5">The sequence shown here is derived from an EMBL/GenBank/DDBJ whole genome shotgun (WGS) entry which is preliminary data.</text>
</comment>
<dbReference type="RefSeq" id="WP_044887246.1">
    <property type="nucleotide sequence ID" value="NZ_JYFN01000047.1"/>
</dbReference>
<feature type="active site" description="Charge relay system" evidence="2">
    <location>
        <position position="229"/>
    </location>
</feature>
<dbReference type="SUPFAM" id="SSF53474">
    <property type="entry name" value="alpha/beta-Hydrolases"/>
    <property type="match status" value="1"/>
</dbReference>
<dbReference type="InterPro" id="IPR029058">
    <property type="entry name" value="AB_hydrolase_fold"/>
</dbReference>
<evidence type="ECO:0000256" key="3">
    <source>
        <dbReference type="PIRSR" id="PIRSR017388-2"/>
    </source>
</evidence>
<dbReference type="AlphaFoldDB" id="A0A0D8BC43"/>
<evidence type="ECO:0000313" key="6">
    <source>
        <dbReference type="Proteomes" id="UP000032545"/>
    </source>
</evidence>
<dbReference type="PANTHER" id="PTHR43798:SF31">
    <property type="entry name" value="AB HYDROLASE SUPERFAMILY PROTEIN YCLE"/>
    <property type="match status" value="1"/>
</dbReference>
<organism evidence="5 6">
    <name type="scientific">Frankia torreyi</name>
    <dbReference type="NCBI Taxonomy" id="1856"/>
    <lineage>
        <taxon>Bacteria</taxon>
        <taxon>Bacillati</taxon>
        <taxon>Actinomycetota</taxon>
        <taxon>Actinomycetes</taxon>
        <taxon>Frankiales</taxon>
        <taxon>Frankiaceae</taxon>
        <taxon>Frankia</taxon>
    </lineage>
</organism>
<proteinExistence type="predicted"/>
<reference evidence="6" key="1">
    <citation type="submission" date="2015-02" db="EMBL/GenBank/DDBJ databases">
        <title>Draft Genome of Frankia sp. CpI1-S.</title>
        <authorList>
            <person name="Oshone R.T."/>
            <person name="Ngom M."/>
            <person name="Ghodhbane-Gtari F."/>
            <person name="Gtari M."/>
            <person name="Morris K."/>
            <person name="Thomas K."/>
            <person name="Sen A."/>
            <person name="Tisa L.S."/>
        </authorList>
    </citation>
    <scope>NUCLEOTIDE SEQUENCE [LARGE SCALE GENOMIC DNA]</scope>
    <source>
        <strain evidence="6">CpI1-S</strain>
    </source>
</reference>
<dbReference type="InterPro" id="IPR012354">
    <property type="entry name" value="Esterase_lipase"/>
</dbReference>
<feature type="binding site" evidence="3">
    <location>
        <position position="31"/>
    </location>
    <ligand>
        <name>substrate</name>
    </ligand>
</feature>
<dbReference type="OrthoDB" id="9786110at2"/>
<evidence type="ECO:0000259" key="4">
    <source>
        <dbReference type="Pfam" id="PF12697"/>
    </source>
</evidence>
<reference evidence="5 6" key="2">
    <citation type="journal article" date="2016" name="Genome Announc.">
        <title>Permanent Draft Genome Sequences for Two Variants of Frankia sp. Strain CpI1, the First Frankia Strain Isolated from Root Nodules of Comptonia peregrina.</title>
        <authorList>
            <person name="Oshone R."/>
            <person name="Hurst S.G.IV."/>
            <person name="Abebe-Akele F."/>
            <person name="Simpson S."/>
            <person name="Morris K."/>
            <person name="Thomas W.K."/>
            <person name="Tisa L.S."/>
        </authorList>
    </citation>
    <scope>NUCLEOTIDE SEQUENCE [LARGE SCALE GENOMIC DNA]</scope>
    <source>
        <strain evidence="6">CpI1-S</strain>
    </source>
</reference>
<dbReference type="GO" id="GO:0016020">
    <property type="term" value="C:membrane"/>
    <property type="evidence" value="ECO:0007669"/>
    <property type="project" value="TreeGrafter"/>
</dbReference>
<dbReference type="ESTHER" id="fraaa-q0rfl4">
    <property type="family name" value="CarbLipBact_2"/>
</dbReference>